<evidence type="ECO:0000313" key="1">
    <source>
        <dbReference type="EMBL" id="EPZ33345.1"/>
    </source>
</evidence>
<dbReference type="Gene3D" id="3.50.50.60">
    <property type="entry name" value="FAD/NAD(P)-binding domain"/>
    <property type="match status" value="2"/>
</dbReference>
<dbReference type="PRINTS" id="PR00368">
    <property type="entry name" value="FADPNR"/>
</dbReference>
<dbReference type="InterPro" id="IPR036188">
    <property type="entry name" value="FAD/NAD-bd_sf"/>
</dbReference>
<dbReference type="STRING" id="988480.A0A075AT46"/>
<reference evidence="1 2" key="1">
    <citation type="journal article" date="2013" name="Curr. Biol.">
        <title>Shared signatures of parasitism and phylogenomics unite Cryptomycota and microsporidia.</title>
        <authorList>
            <person name="James T.Y."/>
            <person name="Pelin A."/>
            <person name="Bonen L."/>
            <person name="Ahrendt S."/>
            <person name="Sain D."/>
            <person name="Corradi N."/>
            <person name="Stajich J.E."/>
        </authorList>
    </citation>
    <scope>NUCLEOTIDE SEQUENCE [LARGE SCALE GENOMIC DNA]</scope>
    <source>
        <strain evidence="1 2">CSF55</strain>
    </source>
</reference>
<protein>
    <recommendedName>
        <fullName evidence="3">FAD/NAD(P)-binding domain-containing protein</fullName>
    </recommendedName>
</protein>
<dbReference type="SUPFAM" id="SSF51905">
    <property type="entry name" value="FAD/NAD(P)-binding domain"/>
    <property type="match status" value="1"/>
</dbReference>
<evidence type="ECO:0000313" key="2">
    <source>
        <dbReference type="Proteomes" id="UP000030755"/>
    </source>
</evidence>
<dbReference type="EMBL" id="KE561067">
    <property type="protein sequence ID" value="EPZ33345.1"/>
    <property type="molecule type" value="Genomic_DNA"/>
</dbReference>
<organism evidence="1 2">
    <name type="scientific">Rozella allomycis (strain CSF55)</name>
    <dbReference type="NCBI Taxonomy" id="988480"/>
    <lineage>
        <taxon>Eukaryota</taxon>
        <taxon>Fungi</taxon>
        <taxon>Fungi incertae sedis</taxon>
        <taxon>Cryptomycota</taxon>
        <taxon>Cryptomycota incertae sedis</taxon>
        <taxon>Rozella</taxon>
    </lineage>
</organism>
<dbReference type="PANTHER" id="PTHR38688:SF1">
    <property type="entry name" value="FAD_NAD(P)-BINDING DOMAIN-CONTAINING PROTEIN"/>
    <property type="match status" value="1"/>
</dbReference>
<evidence type="ECO:0008006" key="3">
    <source>
        <dbReference type="Google" id="ProtNLM"/>
    </source>
</evidence>
<sequence length="361" mass="40824">MRFKSAVIGAGPTGICAVGHLLDLRLYPILWIDPCFNSGRLSSYENVPSNTKVKLFIEFALNCNTFKEIASQNDDVLKALLAMDQDSGCYYDKRYQTITTDKGNVRSMNFSDIWCIELEGSGEKHYSDSTILATGSQPRESRQFPSETQHEIIPIHLDVALDPGRLSQIITKDDNVAVVGSSHSAILVLKNLSQNTSCKSILNFYREELKFAEYKDGWILYDNTGLKGQAATWARNELSKVQKIKRIKLPKEKNKEEEVYLAHLRGCTKIIYAIGFERNPLPIISVNDRVCREISYNSKNGQMSDENGPLDNCFGFGIAFPEKTIDPMGNVEYAVGLYKFTRYMKNIFPVIFKPLLDKLNK</sequence>
<dbReference type="HOGENOM" id="CLU_033663_1_0_1"/>
<accession>A0A075AT46</accession>
<dbReference type="Proteomes" id="UP000030755">
    <property type="component" value="Unassembled WGS sequence"/>
</dbReference>
<dbReference type="AlphaFoldDB" id="A0A075AT46"/>
<keyword evidence="2" id="KW-1185">Reference proteome</keyword>
<name>A0A075AT46_ROZAC</name>
<dbReference type="OrthoDB" id="432536at2759"/>
<gene>
    <name evidence="1" type="ORF">O9G_001757</name>
</gene>
<dbReference type="InterPro" id="IPR053275">
    <property type="entry name" value="Agnestin_monoxygenase"/>
</dbReference>
<dbReference type="PANTHER" id="PTHR38688">
    <property type="entry name" value="PYR_REDOX_2 DOMAIN-CONTAINING PROTEIN"/>
    <property type="match status" value="1"/>
</dbReference>
<proteinExistence type="predicted"/>